<organism evidence="11 12">
    <name type="scientific">Austropuccinia psidii MF-1</name>
    <dbReference type="NCBI Taxonomy" id="1389203"/>
    <lineage>
        <taxon>Eukaryota</taxon>
        <taxon>Fungi</taxon>
        <taxon>Dikarya</taxon>
        <taxon>Basidiomycota</taxon>
        <taxon>Pucciniomycotina</taxon>
        <taxon>Pucciniomycetes</taxon>
        <taxon>Pucciniales</taxon>
        <taxon>Sphaerophragmiaceae</taxon>
        <taxon>Austropuccinia</taxon>
    </lineage>
</organism>
<dbReference type="EMBL" id="AVOT02006004">
    <property type="protein sequence ID" value="MBW0480530.1"/>
    <property type="molecule type" value="Genomic_DNA"/>
</dbReference>
<evidence type="ECO:0000256" key="3">
    <source>
        <dbReference type="ARBA" id="ARBA00022507"/>
    </source>
</evidence>
<keyword evidence="7 10" id="KW-0472">Membrane</keyword>
<evidence type="ECO:0000256" key="6">
    <source>
        <dbReference type="ARBA" id="ARBA00023040"/>
    </source>
</evidence>
<sequence length="385" mass="42988">MPHNWSFIAYLTLSLLCALINVAPTVSHLAQGHSGPASFGVWVVVLNILAFVNGVIWRNDALDRAPIFCDISAKLSMVGPLGLLISNCCIIRYLAQIVTPHAKVGDHWNSKARICIDYGLAFGVPAVVALASVIFQVARYQIETMTGCTNVSLLAWPTLFIFLIWSPILCGIACGYALYVLYWLIRQHHNLRQLAAKSRTPLSVSRFIRMCALAATYLCISAPYTVAGTMTIVYDIGPFVPWKSWKYIHNSDNQLWEVRSNPLYSLNLRDWVPIVAGLTIFCFFSFANESITIYTKITQGLYLPRFRTDIFHRKEAKYPGPTLRQSWKNTPFLRRDFINSQTEATAIAITNGYCEGQLKKSPPSVDLGGTICVSVVRHSSSIEIS</sequence>
<gene>
    <name evidence="11" type="ORF">O181_020245</name>
</gene>
<feature type="transmembrane region" description="Helical" evidence="10">
    <location>
        <begin position="39"/>
        <end position="57"/>
    </location>
</feature>
<dbReference type="PANTHER" id="PTHR28097">
    <property type="entry name" value="PHEROMONE A FACTOR RECEPTOR"/>
    <property type="match status" value="1"/>
</dbReference>
<keyword evidence="3" id="KW-0589">Pheromone response</keyword>
<dbReference type="AlphaFoldDB" id="A0A9Q3CC76"/>
<keyword evidence="12" id="KW-1185">Reference proteome</keyword>
<keyword evidence="6" id="KW-0297">G-protein coupled receptor</keyword>
<feature type="transmembrane region" description="Helical" evidence="10">
    <location>
        <begin position="116"/>
        <end position="138"/>
    </location>
</feature>
<feature type="transmembrane region" description="Helical" evidence="10">
    <location>
        <begin position="206"/>
        <end position="234"/>
    </location>
</feature>
<dbReference type="GO" id="GO:0005886">
    <property type="term" value="C:plasma membrane"/>
    <property type="evidence" value="ECO:0007669"/>
    <property type="project" value="TreeGrafter"/>
</dbReference>
<evidence type="ECO:0000313" key="11">
    <source>
        <dbReference type="EMBL" id="MBW0480530.1"/>
    </source>
</evidence>
<evidence type="ECO:0000256" key="5">
    <source>
        <dbReference type="ARBA" id="ARBA00022989"/>
    </source>
</evidence>
<evidence type="ECO:0000256" key="8">
    <source>
        <dbReference type="ARBA" id="ARBA00023170"/>
    </source>
</evidence>
<dbReference type="Pfam" id="PF02076">
    <property type="entry name" value="STE3"/>
    <property type="match status" value="1"/>
</dbReference>
<evidence type="ECO:0000256" key="7">
    <source>
        <dbReference type="ARBA" id="ARBA00023136"/>
    </source>
</evidence>
<dbReference type="GO" id="GO:0004932">
    <property type="term" value="F:mating-type factor pheromone receptor activity"/>
    <property type="evidence" value="ECO:0007669"/>
    <property type="project" value="InterPro"/>
</dbReference>
<name>A0A9Q3CC76_9BASI</name>
<accession>A0A9Q3CC76</accession>
<protein>
    <submittedName>
        <fullName evidence="11">Uncharacterized protein</fullName>
    </submittedName>
</protein>
<comment type="caution">
    <text evidence="11">The sequence shown here is derived from an EMBL/GenBank/DDBJ whole genome shotgun (WGS) entry which is preliminary data.</text>
</comment>
<dbReference type="CDD" id="cd14966">
    <property type="entry name" value="7tmD_STE3"/>
    <property type="match status" value="1"/>
</dbReference>
<evidence type="ECO:0000256" key="2">
    <source>
        <dbReference type="ARBA" id="ARBA00011085"/>
    </source>
</evidence>
<dbReference type="GO" id="GO:0000750">
    <property type="term" value="P:pheromone-dependent signal transduction involved in conjugation with cellular fusion"/>
    <property type="evidence" value="ECO:0007669"/>
    <property type="project" value="TreeGrafter"/>
</dbReference>
<dbReference type="PANTHER" id="PTHR28097:SF1">
    <property type="entry name" value="PHEROMONE A FACTOR RECEPTOR"/>
    <property type="match status" value="1"/>
</dbReference>
<comment type="similarity">
    <text evidence="2">Belongs to the G-protein coupled receptor 4 family.</text>
</comment>
<feature type="transmembrane region" description="Helical" evidence="10">
    <location>
        <begin position="6"/>
        <end position="27"/>
    </location>
</feature>
<keyword evidence="5 10" id="KW-1133">Transmembrane helix</keyword>
<comment type="subcellular location">
    <subcellularLocation>
        <location evidence="1">Membrane</location>
        <topology evidence="1">Multi-pass membrane protein</topology>
    </subcellularLocation>
</comment>
<evidence type="ECO:0000256" key="1">
    <source>
        <dbReference type="ARBA" id="ARBA00004141"/>
    </source>
</evidence>
<keyword evidence="9" id="KW-0807">Transducer</keyword>
<keyword evidence="8" id="KW-0675">Receptor</keyword>
<evidence type="ECO:0000313" key="12">
    <source>
        <dbReference type="Proteomes" id="UP000765509"/>
    </source>
</evidence>
<feature type="transmembrane region" description="Helical" evidence="10">
    <location>
        <begin position="271"/>
        <end position="287"/>
    </location>
</feature>
<feature type="transmembrane region" description="Helical" evidence="10">
    <location>
        <begin position="158"/>
        <end position="185"/>
    </location>
</feature>
<dbReference type="Proteomes" id="UP000765509">
    <property type="component" value="Unassembled WGS sequence"/>
</dbReference>
<keyword evidence="4 10" id="KW-0812">Transmembrane</keyword>
<dbReference type="PRINTS" id="PR00899">
    <property type="entry name" value="GPCRSTE3"/>
</dbReference>
<evidence type="ECO:0000256" key="10">
    <source>
        <dbReference type="SAM" id="Phobius"/>
    </source>
</evidence>
<dbReference type="InterPro" id="IPR001499">
    <property type="entry name" value="GPCR_STE3"/>
</dbReference>
<proteinExistence type="inferred from homology"/>
<evidence type="ECO:0000256" key="4">
    <source>
        <dbReference type="ARBA" id="ARBA00022692"/>
    </source>
</evidence>
<reference evidence="11" key="1">
    <citation type="submission" date="2021-03" db="EMBL/GenBank/DDBJ databases">
        <title>Draft genome sequence of rust myrtle Austropuccinia psidii MF-1, a brazilian biotype.</title>
        <authorList>
            <person name="Quecine M.C."/>
            <person name="Pachon D.M.R."/>
            <person name="Bonatelli M.L."/>
            <person name="Correr F.H."/>
            <person name="Franceschini L.M."/>
            <person name="Leite T.F."/>
            <person name="Margarido G.R.A."/>
            <person name="Almeida C.A."/>
            <person name="Ferrarezi J.A."/>
            <person name="Labate C.A."/>
        </authorList>
    </citation>
    <scope>NUCLEOTIDE SEQUENCE</scope>
    <source>
        <strain evidence="11">MF-1</strain>
    </source>
</reference>
<dbReference type="OrthoDB" id="2874149at2759"/>
<evidence type="ECO:0000256" key="9">
    <source>
        <dbReference type="ARBA" id="ARBA00023224"/>
    </source>
</evidence>